<protein>
    <submittedName>
        <fullName evidence="2">Glycosyltransferase</fullName>
    </submittedName>
</protein>
<dbReference type="InterPro" id="IPR001173">
    <property type="entry name" value="Glyco_trans_2-like"/>
</dbReference>
<evidence type="ECO:0000313" key="3">
    <source>
        <dbReference type="Proteomes" id="UP000266649"/>
    </source>
</evidence>
<dbReference type="Proteomes" id="UP000266649">
    <property type="component" value="Unassembled WGS sequence"/>
</dbReference>
<comment type="caution">
    <text evidence="2">The sequence shown here is derived from an EMBL/GenBank/DDBJ whole genome shotgun (WGS) entry which is preliminary data.</text>
</comment>
<feature type="domain" description="Glycosyltransferase 2-like" evidence="1">
    <location>
        <begin position="9"/>
        <end position="131"/>
    </location>
</feature>
<organism evidence="2 3">
    <name type="scientific">Gemmobacter lutimaris</name>
    <dbReference type="NCBI Taxonomy" id="2306023"/>
    <lineage>
        <taxon>Bacteria</taxon>
        <taxon>Pseudomonadati</taxon>
        <taxon>Pseudomonadota</taxon>
        <taxon>Alphaproteobacteria</taxon>
        <taxon>Rhodobacterales</taxon>
        <taxon>Paracoccaceae</taxon>
        <taxon>Gemmobacter</taxon>
    </lineage>
</organism>
<dbReference type="Pfam" id="PF00535">
    <property type="entry name" value="Glycos_transf_2"/>
    <property type="match status" value="1"/>
</dbReference>
<evidence type="ECO:0000259" key="1">
    <source>
        <dbReference type="Pfam" id="PF00535"/>
    </source>
</evidence>
<keyword evidence="2" id="KW-0808">Transferase</keyword>
<keyword evidence="3" id="KW-1185">Reference proteome</keyword>
<dbReference type="RefSeq" id="WP_119134235.1">
    <property type="nucleotide sequence ID" value="NZ_QXXQ01000003.1"/>
</dbReference>
<dbReference type="InterPro" id="IPR029044">
    <property type="entry name" value="Nucleotide-diphossugar_trans"/>
</dbReference>
<sequence length="317" mass="34580">MAGDLVDAVVIGRNEGARLIACLDSLAGRVRRLVYVDSGSADGSVAAAEARGAEVVALDMTQPFTAARARNAGLARLANDPPDFVQFVDGDCELRPDWIATAAAFLRDHPDVVVACGRRRERFPETSVWNRLCDREWNTPVGEAAACGGDALMRHAAVAAVGGYDPSLIAGEEPDLCLRLRRAGGRIWRLEAEMTLHDAAMTRFGQWWRRTRRAGHAFAEGAWRHRAGPEGHWRHETRRALIWGAGVPLAALLAGLWHPAGWLILGLWPAQVVRLAPRMGLEAALFTVLGKLPEAQGVIGYHLGRLTGKRRGLIEYK</sequence>
<reference evidence="2 3" key="1">
    <citation type="submission" date="2018-09" db="EMBL/GenBank/DDBJ databases">
        <title>Gemmobacter lutimaris sp. nov., a marine bacterium isolated from tidal flat.</title>
        <authorList>
            <person name="Lee D.W."/>
            <person name="Yoo Y."/>
            <person name="Kim J.-J."/>
            <person name="Kim B.S."/>
        </authorList>
    </citation>
    <scope>NUCLEOTIDE SEQUENCE [LARGE SCALE GENOMIC DNA]</scope>
    <source>
        <strain evidence="2 3">YJ-T1-11</strain>
    </source>
</reference>
<dbReference type="PANTHER" id="PTHR43646">
    <property type="entry name" value="GLYCOSYLTRANSFERASE"/>
    <property type="match status" value="1"/>
</dbReference>
<dbReference type="PANTHER" id="PTHR43646:SF6">
    <property type="entry name" value="PRE-MYCOFACTOCIN GLYCOSYLTRANSFERASE"/>
    <property type="match status" value="1"/>
</dbReference>
<evidence type="ECO:0000313" key="2">
    <source>
        <dbReference type="EMBL" id="RID92561.1"/>
    </source>
</evidence>
<dbReference type="GO" id="GO:0016740">
    <property type="term" value="F:transferase activity"/>
    <property type="evidence" value="ECO:0007669"/>
    <property type="project" value="UniProtKB-KW"/>
</dbReference>
<proteinExistence type="predicted"/>
<gene>
    <name evidence="2" type="ORF">D2N39_07965</name>
</gene>
<name>A0A398BUI8_9RHOB</name>
<dbReference type="OrthoDB" id="8416156at2"/>
<dbReference type="AlphaFoldDB" id="A0A398BUI8"/>
<dbReference type="Gene3D" id="3.90.550.10">
    <property type="entry name" value="Spore Coat Polysaccharide Biosynthesis Protein SpsA, Chain A"/>
    <property type="match status" value="1"/>
</dbReference>
<dbReference type="SUPFAM" id="SSF53448">
    <property type="entry name" value="Nucleotide-diphospho-sugar transferases"/>
    <property type="match status" value="1"/>
</dbReference>
<dbReference type="EMBL" id="QXXQ01000003">
    <property type="protein sequence ID" value="RID92561.1"/>
    <property type="molecule type" value="Genomic_DNA"/>
</dbReference>
<accession>A0A398BUI8</accession>